<dbReference type="SUPFAM" id="SSF53613">
    <property type="entry name" value="Ribokinase-like"/>
    <property type="match status" value="1"/>
</dbReference>
<evidence type="ECO:0000256" key="5">
    <source>
        <dbReference type="ARBA" id="ARBA00012135"/>
    </source>
</evidence>
<dbReference type="NCBIfam" id="TIGR00097">
    <property type="entry name" value="HMP-P_kinase"/>
    <property type="match status" value="1"/>
</dbReference>
<dbReference type="InterPro" id="IPR029056">
    <property type="entry name" value="Ribokinase-like"/>
</dbReference>
<keyword evidence="8 17" id="KW-0808">Transferase</keyword>
<dbReference type="EC" id="2.7.1.49" evidence="5"/>
<comment type="caution">
    <text evidence="17">The sequence shown here is derived from an EMBL/GenBank/DDBJ whole genome shotgun (WGS) entry which is preliminary data.</text>
</comment>
<dbReference type="InterPro" id="IPR013749">
    <property type="entry name" value="PM/HMP-P_kinase-1"/>
</dbReference>
<evidence type="ECO:0000256" key="15">
    <source>
        <dbReference type="ARBA" id="ARBA00043176"/>
    </source>
</evidence>
<comment type="similarity">
    <text evidence="4">Belongs to the ThiD family.</text>
</comment>
<dbReference type="InterPro" id="IPR004399">
    <property type="entry name" value="HMP/HMP-P_kinase_dom"/>
</dbReference>
<accession>A0A9D1DIG8</accession>
<dbReference type="PANTHER" id="PTHR20858">
    <property type="entry name" value="PHOSPHOMETHYLPYRIMIDINE KINASE"/>
    <property type="match status" value="1"/>
</dbReference>
<name>A0A9D1DIG8_9FIRM</name>
<dbReference type="PANTHER" id="PTHR20858:SF17">
    <property type="entry name" value="HYDROXYMETHYLPYRIMIDINE_PHOSPHOMETHYLPYRIMIDINE KINASE THI20-RELATED"/>
    <property type="match status" value="1"/>
</dbReference>
<comment type="catalytic activity">
    <reaction evidence="1">
        <text>4-amino-5-hydroxymethyl-2-methylpyrimidine + ATP = 4-amino-2-methyl-5-(phosphooxymethyl)pyrimidine + ADP + H(+)</text>
        <dbReference type="Rhea" id="RHEA:23096"/>
        <dbReference type="ChEBI" id="CHEBI:15378"/>
        <dbReference type="ChEBI" id="CHEBI:16892"/>
        <dbReference type="ChEBI" id="CHEBI:30616"/>
        <dbReference type="ChEBI" id="CHEBI:58354"/>
        <dbReference type="ChEBI" id="CHEBI:456216"/>
        <dbReference type="EC" id="2.7.1.49"/>
    </reaction>
</comment>
<evidence type="ECO:0000256" key="12">
    <source>
        <dbReference type="ARBA" id="ARBA00022977"/>
    </source>
</evidence>
<comment type="catalytic activity">
    <reaction evidence="2">
        <text>4-amino-2-methyl-5-(phosphooxymethyl)pyrimidine + ATP = 4-amino-2-methyl-5-(diphosphooxymethyl)pyrimidine + ADP</text>
        <dbReference type="Rhea" id="RHEA:19893"/>
        <dbReference type="ChEBI" id="CHEBI:30616"/>
        <dbReference type="ChEBI" id="CHEBI:57841"/>
        <dbReference type="ChEBI" id="CHEBI:58354"/>
        <dbReference type="ChEBI" id="CHEBI:456216"/>
        <dbReference type="EC" id="2.7.4.7"/>
    </reaction>
</comment>
<reference evidence="17" key="1">
    <citation type="submission" date="2020-10" db="EMBL/GenBank/DDBJ databases">
        <authorList>
            <person name="Gilroy R."/>
        </authorList>
    </citation>
    <scope>NUCLEOTIDE SEQUENCE</scope>
    <source>
        <strain evidence="17">ChiBcec15-4380</strain>
    </source>
</reference>
<dbReference type="Pfam" id="PF08543">
    <property type="entry name" value="Phos_pyr_kin"/>
    <property type="match status" value="1"/>
</dbReference>
<gene>
    <name evidence="17" type="primary">thiD</name>
    <name evidence="17" type="ORF">IAA53_07970</name>
</gene>
<dbReference type="GO" id="GO:0005829">
    <property type="term" value="C:cytosol"/>
    <property type="evidence" value="ECO:0007669"/>
    <property type="project" value="TreeGrafter"/>
</dbReference>
<evidence type="ECO:0000256" key="13">
    <source>
        <dbReference type="ARBA" id="ARBA00037917"/>
    </source>
</evidence>
<evidence type="ECO:0000256" key="9">
    <source>
        <dbReference type="ARBA" id="ARBA00022741"/>
    </source>
</evidence>
<evidence type="ECO:0000256" key="14">
    <source>
        <dbReference type="ARBA" id="ARBA00042102"/>
    </source>
</evidence>
<comment type="pathway">
    <text evidence="13">Cofactor biosynthesis; thiamine diphosphate biosynthesis; 4-amino-2-methyl-5-diphosphomethylpyrimidine from 5-amino-1-(5-phospho-D-ribosyl)imidazole: step 2/3.</text>
</comment>
<keyword evidence="9" id="KW-0547">Nucleotide-binding</keyword>
<evidence type="ECO:0000313" key="17">
    <source>
        <dbReference type="EMBL" id="HIR51208.1"/>
    </source>
</evidence>
<dbReference type="Proteomes" id="UP000824239">
    <property type="component" value="Unassembled WGS sequence"/>
</dbReference>
<keyword evidence="11" id="KW-0067">ATP-binding</keyword>
<evidence type="ECO:0000256" key="6">
    <source>
        <dbReference type="ARBA" id="ARBA00012963"/>
    </source>
</evidence>
<evidence type="ECO:0000259" key="16">
    <source>
        <dbReference type="Pfam" id="PF08543"/>
    </source>
</evidence>
<organism evidence="17 18">
    <name type="scientific">Candidatus Avoscillospira avicola</name>
    <dbReference type="NCBI Taxonomy" id="2840706"/>
    <lineage>
        <taxon>Bacteria</taxon>
        <taxon>Bacillati</taxon>
        <taxon>Bacillota</taxon>
        <taxon>Clostridia</taxon>
        <taxon>Eubacteriales</taxon>
        <taxon>Oscillospiraceae</taxon>
        <taxon>Oscillospiraceae incertae sedis</taxon>
        <taxon>Candidatus Avoscillospira</taxon>
    </lineage>
</organism>
<dbReference type="EC" id="2.7.4.7" evidence="6"/>
<dbReference type="GO" id="GO:0008972">
    <property type="term" value="F:phosphomethylpyrimidine kinase activity"/>
    <property type="evidence" value="ECO:0007669"/>
    <property type="project" value="UniProtKB-EC"/>
</dbReference>
<evidence type="ECO:0000313" key="18">
    <source>
        <dbReference type="Proteomes" id="UP000824239"/>
    </source>
</evidence>
<keyword evidence="10 17" id="KW-0418">Kinase</keyword>
<evidence type="ECO:0000256" key="3">
    <source>
        <dbReference type="ARBA" id="ARBA00004769"/>
    </source>
</evidence>
<dbReference type="GO" id="GO:0009228">
    <property type="term" value="P:thiamine biosynthetic process"/>
    <property type="evidence" value="ECO:0007669"/>
    <property type="project" value="UniProtKB-KW"/>
</dbReference>
<dbReference type="GO" id="GO:0008902">
    <property type="term" value="F:hydroxymethylpyrimidine kinase activity"/>
    <property type="evidence" value="ECO:0007669"/>
    <property type="project" value="UniProtKB-EC"/>
</dbReference>
<sequence length="271" mass="28447">MRLKTALTIAGSDCSGGAGIQADLKTITMNGVYAMSVVTALTAQNTTGVRAIQESTPDFLRQQLDAVFEDIVPDAVKIGMVSSSALIAVIAERLRHYQARHVVVDPVMVATSGSALMKTDAVEALCRQLLPLAALVTPNIPEAQVLSGLAVHTEEDMISAARKIGDTYGCPVLLKGGHRVNDANDLLYDGGALTWFQGTRIDNPNTHGTGCTLSSAIAANLAKGFSLADSVRRAKDYLSGALAAMLDLGQGAGPMHHAFNLQGEYAREAEA</sequence>
<evidence type="ECO:0000256" key="7">
    <source>
        <dbReference type="ARBA" id="ARBA00019161"/>
    </source>
</evidence>
<dbReference type="AlphaFoldDB" id="A0A9D1DIG8"/>
<dbReference type="Gene3D" id="3.40.1190.20">
    <property type="match status" value="1"/>
</dbReference>
<comment type="pathway">
    <text evidence="3">Cofactor biosynthesis; thiamine diphosphate biosynthesis; 4-amino-2-methyl-5-diphosphomethylpyrimidine from 5-amino-1-(5-phospho-D-ribosyl)imidazole: step 3/3.</text>
</comment>
<evidence type="ECO:0000256" key="10">
    <source>
        <dbReference type="ARBA" id="ARBA00022777"/>
    </source>
</evidence>
<dbReference type="EMBL" id="DVHE01000060">
    <property type="protein sequence ID" value="HIR51208.1"/>
    <property type="molecule type" value="Genomic_DNA"/>
</dbReference>
<evidence type="ECO:0000256" key="8">
    <source>
        <dbReference type="ARBA" id="ARBA00022679"/>
    </source>
</evidence>
<dbReference type="CDD" id="cd01169">
    <property type="entry name" value="HMPP_kinase"/>
    <property type="match status" value="1"/>
</dbReference>
<evidence type="ECO:0000256" key="1">
    <source>
        <dbReference type="ARBA" id="ARBA00000151"/>
    </source>
</evidence>
<proteinExistence type="inferred from homology"/>
<evidence type="ECO:0000256" key="11">
    <source>
        <dbReference type="ARBA" id="ARBA00022840"/>
    </source>
</evidence>
<dbReference type="GO" id="GO:0005524">
    <property type="term" value="F:ATP binding"/>
    <property type="evidence" value="ECO:0007669"/>
    <property type="project" value="UniProtKB-KW"/>
</dbReference>
<evidence type="ECO:0000256" key="4">
    <source>
        <dbReference type="ARBA" id="ARBA00009879"/>
    </source>
</evidence>
<feature type="domain" description="Pyridoxamine kinase/Phosphomethylpyrimidine kinase" evidence="16">
    <location>
        <begin position="13"/>
        <end position="256"/>
    </location>
</feature>
<evidence type="ECO:0000256" key="2">
    <source>
        <dbReference type="ARBA" id="ARBA00000565"/>
    </source>
</evidence>
<protein>
    <recommendedName>
        <fullName evidence="7">Hydroxymethylpyrimidine/phosphomethylpyrimidine kinase</fullName>
        <ecNumber evidence="5">2.7.1.49</ecNumber>
        <ecNumber evidence="6">2.7.4.7</ecNumber>
    </recommendedName>
    <alternativeName>
        <fullName evidence="14">Hydroxymethylpyrimidine kinase</fullName>
    </alternativeName>
    <alternativeName>
        <fullName evidence="15">Hydroxymethylpyrimidine phosphate kinase</fullName>
    </alternativeName>
</protein>
<dbReference type="FunFam" id="3.40.1190.20:FF:000003">
    <property type="entry name" value="Phosphomethylpyrimidine kinase ThiD"/>
    <property type="match status" value="1"/>
</dbReference>
<reference evidence="17" key="2">
    <citation type="journal article" date="2021" name="PeerJ">
        <title>Extensive microbial diversity within the chicken gut microbiome revealed by metagenomics and culture.</title>
        <authorList>
            <person name="Gilroy R."/>
            <person name="Ravi A."/>
            <person name="Getino M."/>
            <person name="Pursley I."/>
            <person name="Horton D.L."/>
            <person name="Alikhan N.F."/>
            <person name="Baker D."/>
            <person name="Gharbi K."/>
            <person name="Hall N."/>
            <person name="Watson M."/>
            <person name="Adriaenssens E.M."/>
            <person name="Foster-Nyarko E."/>
            <person name="Jarju S."/>
            <person name="Secka A."/>
            <person name="Antonio M."/>
            <person name="Oren A."/>
            <person name="Chaudhuri R.R."/>
            <person name="La Ragione R."/>
            <person name="Hildebrand F."/>
            <person name="Pallen M.J."/>
        </authorList>
    </citation>
    <scope>NUCLEOTIDE SEQUENCE</scope>
    <source>
        <strain evidence="17">ChiBcec15-4380</strain>
    </source>
</reference>
<keyword evidence="12" id="KW-0784">Thiamine biosynthesis</keyword>